<dbReference type="SUPFAM" id="SSF51445">
    <property type="entry name" value="(Trans)glycosidases"/>
    <property type="match status" value="1"/>
</dbReference>
<feature type="domain" description="SET" evidence="2">
    <location>
        <begin position="424"/>
        <end position="587"/>
    </location>
</feature>
<dbReference type="Proteomes" id="UP000319257">
    <property type="component" value="Unassembled WGS sequence"/>
</dbReference>
<dbReference type="InterPro" id="IPR001223">
    <property type="entry name" value="Glyco_hydro18_cat"/>
</dbReference>
<dbReference type="InterPro" id="IPR001214">
    <property type="entry name" value="SET_dom"/>
</dbReference>
<dbReference type="Pfam" id="PF00704">
    <property type="entry name" value="Glyco_hydro_18"/>
    <property type="match status" value="1"/>
</dbReference>
<name>A0A507ALR5_9PEZI</name>
<dbReference type="RefSeq" id="XP_030993286.1">
    <property type="nucleotide sequence ID" value="XM_031142569.1"/>
</dbReference>
<dbReference type="Gene3D" id="1.25.40.10">
    <property type="entry name" value="Tetratricopeptide repeat domain"/>
    <property type="match status" value="1"/>
</dbReference>
<proteinExistence type="predicted"/>
<keyword evidence="4" id="KW-1185">Reference proteome</keyword>
<reference evidence="3 4" key="1">
    <citation type="submission" date="2019-06" db="EMBL/GenBank/DDBJ databases">
        <title>Draft genome sequence of the filamentous fungus Phialemoniopsis curvata isolated from diesel fuel.</title>
        <authorList>
            <person name="Varaljay V.A."/>
            <person name="Lyon W.J."/>
            <person name="Crouch A.L."/>
            <person name="Drake C.E."/>
            <person name="Hollomon J.M."/>
            <person name="Nadeau L.J."/>
            <person name="Nunn H.S."/>
            <person name="Stevenson B.S."/>
            <person name="Bojanowski C.L."/>
            <person name="Crookes-Goodson W.J."/>
        </authorList>
    </citation>
    <scope>NUCLEOTIDE SEQUENCE [LARGE SCALE GENOMIC DNA]</scope>
    <source>
        <strain evidence="3 4">D216</strain>
    </source>
</reference>
<dbReference type="CDD" id="cd20071">
    <property type="entry name" value="SET_SMYD"/>
    <property type="match status" value="1"/>
</dbReference>
<dbReference type="SUPFAM" id="SSF82199">
    <property type="entry name" value="SET domain"/>
    <property type="match status" value="1"/>
</dbReference>
<gene>
    <name evidence="3" type="ORF">E0L32_007786</name>
</gene>
<dbReference type="InterPro" id="IPR011990">
    <property type="entry name" value="TPR-like_helical_dom_sf"/>
</dbReference>
<feature type="compositionally biased region" description="Polar residues" evidence="1">
    <location>
        <begin position="405"/>
        <end position="414"/>
    </location>
</feature>
<feature type="compositionally biased region" description="Acidic residues" evidence="1">
    <location>
        <begin position="637"/>
        <end position="651"/>
    </location>
</feature>
<evidence type="ECO:0000313" key="4">
    <source>
        <dbReference type="Proteomes" id="UP000319257"/>
    </source>
</evidence>
<dbReference type="PANTHER" id="PTHR47332:SF6">
    <property type="entry name" value="SET DOMAIN-CONTAINING PROTEIN"/>
    <property type="match status" value="1"/>
</dbReference>
<dbReference type="InterPro" id="IPR053185">
    <property type="entry name" value="SET_domain_protein"/>
</dbReference>
<dbReference type="EMBL" id="SKBQ01000048">
    <property type="protein sequence ID" value="TPX11575.1"/>
    <property type="molecule type" value="Genomic_DNA"/>
</dbReference>
<dbReference type="AlphaFoldDB" id="A0A507ALR5"/>
<evidence type="ECO:0000313" key="3">
    <source>
        <dbReference type="EMBL" id="TPX11575.1"/>
    </source>
</evidence>
<evidence type="ECO:0000259" key="2">
    <source>
        <dbReference type="PROSITE" id="PS50280"/>
    </source>
</evidence>
<dbReference type="STRING" id="1093900.A0A507ALR5"/>
<dbReference type="GeneID" id="41975233"/>
<evidence type="ECO:0000256" key="1">
    <source>
        <dbReference type="SAM" id="MobiDB-lite"/>
    </source>
</evidence>
<dbReference type="InterPro" id="IPR046341">
    <property type="entry name" value="SET_dom_sf"/>
</dbReference>
<dbReference type="PROSITE" id="PS50280">
    <property type="entry name" value="SET"/>
    <property type="match status" value="1"/>
</dbReference>
<dbReference type="Gene3D" id="3.20.20.80">
    <property type="entry name" value="Glycosidases"/>
    <property type="match status" value="1"/>
</dbReference>
<dbReference type="Gene3D" id="2.170.270.10">
    <property type="entry name" value="SET domain"/>
    <property type="match status" value="1"/>
</dbReference>
<accession>A0A507ALR5</accession>
<feature type="region of interest" description="Disordered" evidence="1">
    <location>
        <begin position="405"/>
        <end position="427"/>
    </location>
</feature>
<dbReference type="GO" id="GO:0005975">
    <property type="term" value="P:carbohydrate metabolic process"/>
    <property type="evidence" value="ECO:0007669"/>
    <property type="project" value="InterPro"/>
</dbReference>
<dbReference type="SMART" id="SM00317">
    <property type="entry name" value="SET"/>
    <property type="match status" value="1"/>
</dbReference>
<dbReference type="OrthoDB" id="1028014at2759"/>
<comment type="caution">
    <text evidence="3">The sequence shown here is derived from an EMBL/GenBank/DDBJ whole genome shotgun (WGS) entry which is preliminary data.</text>
</comment>
<dbReference type="InParanoid" id="A0A507ALR5"/>
<dbReference type="PANTHER" id="PTHR47332">
    <property type="entry name" value="SET DOMAIN-CONTAINING PROTEIN 5"/>
    <property type="match status" value="1"/>
</dbReference>
<dbReference type="InterPro" id="IPR017853">
    <property type="entry name" value="GH"/>
</dbReference>
<organism evidence="3 4">
    <name type="scientific">Thyridium curvatum</name>
    <dbReference type="NCBI Taxonomy" id="1093900"/>
    <lineage>
        <taxon>Eukaryota</taxon>
        <taxon>Fungi</taxon>
        <taxon>Dikarya</taxon>
        <taxon>Ascomycota</taxon>
        <taxon>Pezizomycotina</taxon>
        <taxon>Sordariomycetes</taxon>
        <taxon>Sordariomycetidae</taxon>
        <taxon>Thyridiales</taxon>
        <taxon>Thyridiaceae</taxon>
        <taxon>Thyridium</taxon>
    </lineage>
</organism>
<protein>
    <recommendedName>
        <fullName evidence="2">SET domain-containing protein</fullName>
    </recommendedName>
</protein>
<feature type="region of interest" description="Disordered" evidence="1">
    <location>
        <begin position="621"/>
        <end position="651"/>
    </location>
</feature>
<sequence>MSLQALRRFGVSAAPRREGLADDTTGSKPIAASWMYLSDDQKYDTIPSAWNSINFKVVDYLYVGPLGVQEDGTFGIYNSSATGPLAHRLKWTIKTAREQNPDIKIIVSQWWGSGAHSWGEALSALKNDENVDKYTTSVKTFMEHWKDVNGYDIDYESNNVVDRVPMVLSQIRNKLQSIEGRKFVVTVSPSVTTNLDKAKASLDYVNLQTYAGGISLTPQQFVDLGFKAEQLLYGICAESGCQSPSLVEVKKAYTKGHLTGIHMYRLNSGNYGEEGQNLNKTQALCNKFDANMRTTCLSLLLSGAVAHEQLQHSFAASDICYWSPLLSDTTSSFCQASLLRKFRPAASPDSRSRKNATQGTTYPNVWEGPSHCWEGLCVYSNKGFAGGIVLVTTPSNADKVKQITQNYQPSSSHKPSGDADTRPPPPYRAAHIPGKGTGLVATRRIEIGEPIMAQLPAVLVHRSFFAGGAAGAFSRAGHARILAAAVDELPAPRRALFASQAAQPGGDRYTSIMVTNSFQMDLGGGGGGEDDRDQGAGHHFGNFPEVSRLNHDCRPNLIFRIAPDTMAHGTYATRPVAAGEELSISYIDLFLPQAERRAQLQLSWGFRCSCAACTGRDINNKPPGGGAAVARDHHEEEEQEEDTEEYEDDEAAIARSDSRLREIERLEAQLSDLQSANITPAVVDRLVHLYERERLDAKAAGGWTVAAMNYAMLGQEDKARRLAGMAARAVALEYGEDAPDAVVMRDLARNPKGHWTWNARVGRKA</sequence>
<dbReference type="Pfam" id="PF00856">
    <property type="entry name" value="SET"/>
    <property type="match status" value="1"/>
</dbReference>